<evidence type="ECO:0000313" key="6">
    <source>
        <dbReference type="EMBL" id="HJB74349.1"/>
    </source>
</evidence>
<dbReference type="Gene3D" id="1.10.10.10">
    <property type="entry name" value="Winged helix-like DNA-binding domain superfamily/Winged helix DNA-binding domain"/>
    <property type="match status" value="1"/>
</dbReference>
<name>A0A9D2MHX3_9FIRM</name>
<dbReference type="Proteomes" id="UP000823877">
    <property type="component" value="Unassembled WGS sequence"/>
</dbReference>
<evidence type="ECO:0000256" key="4">
    <source>
        <dbReference type="ARBA" id="ARBA00023163"/>
    </source>
</evidence>
<dbReference type="NCBIfam" id="TIGR02937">
    <property type="entry name" value="sigma70-ECF"/>
    <property type="match status" value="1"/>
</dbReference>
<dbReference type="InterPro" id="IPR036388">
    <property type="entry name" value="WH-like_DNA-bd_sf"/>
</dbReference>
<dbReference type="EMBL" id="DWXN01000002">
    <property type="protein sequence ID" value="HJB74349.1"/>
    <property type="molecule type" value="Genomic_DNA"/>
</dbReference>
<dbReference type="GO" id="GO:0003677">
    <property type="term" value="F:DNA binding"/>
    <property type="evidence" value="ECO:0007669"/>
    <property type="project" value="InterPro"/>
</dbReference>
<evidence type="ECO:0000259" key="5">
    <source>
        <dbReference type="Pfam" id="PF08281"/>
    </source>
</evidence>
<reference evidence="6" key="1">
    <citation type="journal article" date="2021" name="PeerJ">
        <title>Extensive microbial diversity within the chicken gut microbiome revealed by metagenomics and culture.</title>
        <authorList>
            <person name="Gilroy R."/>
            <person name="Ravi A."/>
            <person name="Getino M."/>
            <person name="Pursley I."/>
            <person name="Horton D.L."/>
            <person name="Alikhan N.F."/>
            <person name="Baker D."/>
            <person name="Gharbi K."/>
            <person name="Hall N."/>
            <person name="Watson M."/>
            <person name="Adriaenssens E.M."/>
            <person name="Foster-Nyarko E."/>
            <person name="Jarju S."/>
            <person name="Secka A."/>
            <person name="Antonio M."/>
            <person name="Oren A."/>
            <person name="Chaudhuri R.R."/>
            <person name="La Ragione R."/>
            <person name="Hildebrand F."/>
            <person name="Pallen M.J."/>
        </authorList>
    </citation>
    <scope>NUCLEOTIDE SEQUENCE</scope>
    <source>
        <strain evidence="6">CHK188-16595</strain>
    </source>
</reference>
<dbReference type="CDD" id="cd06171">
    <property type="entry name" value="Sigma70_r4"/>
    <property type="match status" value="1"/>
</dbReference>
<accession>A0A9D2MHX3</accession>
<dbReference type="InterPro" id="IPR013325">
    <property type="entry name" value="RNA_pol_sigma_r2"/>
</dbReference>
<dbReference type="InterPro" id="IPR013249">
    <property type="entry name" value="RNA_pol_sigma70_r4_t2"/>
</dbReference>
<evidence type="ECO:0000256" key="3">
    <source>
        <dbReference type="ARBA" id="ARBA00023082"/>
    </source>
</evidence>
<dbReference type="InterPro" id="IPR039425">
    <property type="entry name" value="RNA_pol_sigma-70-like"/>
</dbReference>
<evidence type="ECO:0000256" key="2">
    <source>
        <dbReference type="ARBA" id="ARBA00023015"/>
    </source>
</evidence>
<keyword evidence="2" id="KW-0805">Transcription regulation</keyword>
<feature type="domain" description="RNA polymerase sigma factor 70 region 4 type 2" evidence="5">
    <location>
        <begin position="116"/>
        <end position="166"/>
    </location>
</feature>
<keyword evidence="4" id="KW-0804">Transcription</keyword>
<organism evidence="6 7">
    <name type="scientific">Candidatus Eubacterium faecale</name>
    <dbReference type="NCBI Taxonomy" id="2838568"/>
    <lineage>
        <taxon>Bacteria</taxon>
        <taxon>Bacillati</taxon>
        <taxon>Bacillota</taxon>
        <taxon>Clostridia</taxon>
        <taxon>Eubacteriales</taxon>
        <taxon>Eubacteriaceae</taxon>
        <taxon>Eubacterium</taxon>
    </lineage>
</organism>
<dbReference type="SUPFAM" id="SSF88659">
    <property type="entry name" value="Sigma3 and sigma4 domains of RNA polymerase sigma factors"/>
    <property type="match status" value="1"/>
</dbReference>
<dbReference type="PANTHER" id="PTHR43133:SF51">
    <property type="entry name" value="RNA POLYMERASE SIGMA FACTOR"/>
    <property type="match status" value="1"/>
</dbReference>
<reference evidence="6" key="2">
    <citation type="submission" date="2021-04" db="EMBL/GenBank/DDBJ databases">
        <authorList>
            <person name="Gilroy R."/>
        </authorList>
    </citation>
    <scope>NUCLEOTIDE SEQUENCE</scope>
    <source>
        <strain evidence="6">CHK188-16595</strain>
    </source>
</reference>
<dbReference type="Pfam" id="PF08281">
    <property type="entry name" value="Sigma70_r4_2"/>
    <property type="match status" value="1"/>
</dbReference>
<evidence type="ECO:0000256" key="1">
    <source>
        <dbReference type="ARBA" id="ARBA00010641"/>
    </source>
</evidence>
<evidence type="ECO:0000313" key="7">
    <source>
        <dbReference type="Proteomes" id="UP000823877"/>
    </source>
</evidence>
<dbReference type="PANTHER" id="PTHR43133">
    <property type="entry name" value="RNA POLYMERASE ECF-TYPE SIGMA FACTO"/>
    <property type="match status" value="1"/>
</dbReference>
<dbReference type="InterPro" id="IPR013324">
    <property type="entry name" value="RNA_pol_sigma_r3/r4-like"/>
</dbReference>
<protein>
    <submittedName>
        <fullName evidence="6">Sigma-70 family RNA polymerase sigma factor</fullName>
    </submittedName>
</protein>
<dbReference type="AlphaFoldDB" id="A0A9D2MHX3"/>
<comment type="similarity">
    <text evidence="1">Belongs to the sigma-70 factor family. ECF subfamily.</text>
</comment>
<dbReference type="InterPro" id="IPR014284">
    <property type="entry name" value="RNA_pol_sigma-70_dom"/>
</dbReference>
<keyword evidence="3" id="KW-0731">Sigma factor</keyword>
<dbReference type="SUPFAM" id="SSF88946">
    <property type="entry name" value="Sigma2 domain of RNA polymerase sigma factors"/>
    <property type="match status" value="1"/>
</dbReference>
<comment type="caution">
    <text evidence="6">The sequence shown here is derived from an EMBL/GenBank/DDBJ whole genome shotgun (WGS) entry which is preliminary data.</text>
</comment>
<dbReference type="GO" id="GO:0006352">
    <property type="term" value="P:DNA-templated transcription initiation"/>
    <property type="evidence" value="ECO:0007669"/>
    <property type="project" value="InterPro"/>
</dbReference>
<gene>
    <name evidence="6" type="ORF">IAA37_01585</name>
</gene>
<sequence length="176" mass="20170">MTAFLTLIDSEEGRSRFCAFYEKYIGLVLWIAKSKLNHNSFLAEECAQETFLYFAKNFSKVGDLDSPGTKAFVGVVATAFAIKCFHKEIEKISDSCVDVNEKDYDPHELDAFDTLELKSAVDSLDDELKNLIYLKYFFGFKNKEISDMTGASEYLVRTRLSRALKTIKNHLKEDRE</sequence>
<proteinExistence type="inferred from homology"/>
<dbReference type="GO" id="GO:0016987">
    <property type="term" value="F:sigma factor activity"/>
    <property type="evidence" value="ECO:0007669"/>
    <property type="project" value="UniProtKB-KW"/>
</dbReference>